<dbReference type="GO" id="GO:0008242">
    <property type="term" value="F:omega peptidase activity"/>
    <property type="evidence" value="ECO:0007669"/>
    <property type="project" value="UniProtKB-EC"/>
</dbReference>
<dbReference type="AlphaFoldDB" id="M1VMG6"/>
<dbReference type="EMBL" id="AP006502">
    <property type="protein sequence ID" value="BAM83213.1"/>
    <property type="molecule type" value="Genomic_DNA"/>
</dbReference>
<reference evidence="11 12" key="2">
    <citation type="journal article" date="2007" name="BMC Biol.">
        <title>A 100%-complete sequence reveals unusually simple genomic features in the hot-spring red alga Cyanidioschyzon merolae.</title>
        <authorList>
            <person name="Nozaki H."/>
            <person name="Takano H."/>
            <person name="Misumi O."/>
            <person name="Terasawa K."/>
            <person name="Matsuzaki M."/>
            <person name="Maruyama S."/>
            <person name="Nishida K."/>
            <person name="Yagisawa F."/>
            <person name="Yoshida Y."/>
            <person name="Fujiwara T."/>
            <person name="Takio S."/>
            <person name="Tamura K."/>
            <person name="Chung S.J."/>
            <person name="Nakamura S."/>
            <person name="Kuroiwa H."/>
            <person name="Tanaka K."/>
            <person name="Sato N."/>
            <person name="Kuroiwa T."/>
        </authorList>
    </citation>
    <scope>NUCLEOTIDE SEQUENCE [LARGE SCALE GENOMIC DNA]</scope>
    <source>
        <strain evidence="11 12">10D</strain>
    </source>
</reference>
<keyword evidence="6" id="KW-0963">Cytoplasm</keyword>
<dbReference type="GO" id="GO:0005737">
    <property type="term" value="C:cytoplasm"/>
    <property type="evidence" value="ECO:0007669"/>
    <property type="project" value="UniProtKB-SubCell"/>
</dbReference>
<dbReference type="SUPFAM" id="SSF53474">
    <property type="entry name" value="alpha/beta-Hydrolases"/>
    <property type="match status" value="1"/>
</dbReference>
<dbReference type="PANTHER" id="PTHR42776:SF4">
    <property type="entry name" value="ACYLAMINO-ACID-RELEASING ENZYME"/>
    <property type="match status" value="1"/>
</dbReference>
<dbReference type="Gramene" id="CMT228CT">
    <property type="protein sequence ID" value="CMT228CT"/>
    <property type="gene ID" value="CMT228C"/>
</dbReference>
<dbReference type="Pfam" id="PF19283">
    <property type="entry name" value="APEH_N"/>
    <property type="match status" value="1"/>
</dbReference>
<dbReference type="Proteomes" id="UP000007014">
    <property type="component" value="Chromosome 20"/>
</dbReference>
<comment type="similarity">
    <text evidence="3">Belongs to the peptidase S9C family.</text>
</comment>
<dbReference type="RefSeq" id="XP_005539249.1">
    <property type="nucleotide sequence ID" value="XM_005539192.1"/>
</dbReference>
<gene>
    <name evidence="11" type="ORF">CYME_CMT228C</name>
</gene>
<comment type="catalytic activity">
    <reaction evidence="1">
        <text>Cleavage of an N-acetyl or N-formyl amino acid from the N-terminus of a polypeptide.</text>
        <dbReference type="EC" id="3.4.19.1"/>
    </reaction>
</comment>
<evidence type="ECO:0000256" key="2">
    <source>
        <dbReference type="ARBA" id="ARBA00004496"/>
    </source>
</evidence>
<feature type="domain" description="Peptidase S9 prolyl oligopeptidase catalytic" evidence="9">
    <location>
        <begin position="894"/>
        <end position="975"/>
    </location>
</feature>
<dbReference type="PANTHER" id="PTHR42776">
    <property type="entry name" value="SERINE PEPTIDASE S9 FAMILY MEMBER"/>
    <property type="match status" value="1"/>
</dbReference>
<protein>
    <recommendedName>
        <fullName evidence="5">acylaminoacyl-peptidase</fullName>
        <ecNumber evidence="5">3.4.19.1</ecNumber>
    </recommendedName>
</protein>
<dbReference type="Pfam" id="PF00326">
    <property type="entry name" value="Peptidase_S9"/>
    <property type="match status" value="2"/>
</dbReference>
<keyword evidence="7" id="KW-0378">Hydrolase</keyword>
<evidence type="ECO:0000256" key="1">
    <source>
        <dbReference type="ARBA" id="ARBA00000721"/>
    </source>
</evidence>
<dbReference type="InterPro" id="IPR001375">
    <property type="entry name" value="Peptidase_S9_cat"/>
</dbReference>
<evidence type="ECO:0000259" key="10">
    <source>
        <dbReference type="Pfam" id="PF19283"/>
    </source>
</evidence>
<dbReference type="EC" id="3.4.19.1" evidence="5"/>
<keyword evidence="12" id="KW-1185">Reference proteome</keyword>
<accession>M1VMG6</accession>
<dbReference type="Gene3D" id="3.40.50.1820">
    <property type="entry name" value="alpha/beta hydrolase"/>
    <property type="match status" value="1"/>
</dbReference>
<evidence type="ECO:0000256" key="3">
    <source>
        <dbReference type="ARBA" id="ARBA00010040"/>
    </source>
</evidence>
<feature type="region of interest" description="Disordered" evidence="8">
    <location>
        <begin position="864"/>
        <end position="885"/>
    </location>
</feature>
<reference evidence="11 12" key="1">
    <citation type="journal article" date="2004" name="Nature">
        <title>Genome sequence of the ultrasmall unicellular red alga Cyanidioschyzon merolae 10D.</title>
        <authorList>
            <person name="Matsuzaki M."/>
            <person name="Misumi O."/>
            <person name="Shin-i T."/>
            <person name="Maruyama S."/>
            <person name="Takahara M."/>
            <person name="Miyagishima S."/>
            <person name="Mori T."/>
            <person name="Nishida K."/>
            <person name="Yagisawa F."/>
            <person name="Nishida K."/>
            <person name="Yoshida Y."/>
            <person name="Nishimura Y."/>
            <person name="Nakao S."/>
            <person name="Kobayashi T."/>
            <person name="Momoyama Y."/>
            <person name="Higashiyama T."/>
            <person name="Minoda A."/>
            <person name="Sano M."/>
            <person name="Nomoto H."/>
            <person name="Oishi K."/>
            <person name="Hayashi H."/>
            <person name="Ohta F."/>
            <person name="Nishizaka S."/>
            <person name="Haga S."/>
            <person name="Miura S."/>
            <person name="Morishita T."/>
            <person name="Kabeya Y."/>
            <person name="Terasawa K."/>
            <person name="Suzuki Y."/>
            <person name="Ishii Y."/>
            <person name="Asakawa S."/>
            <person name="Takano H."/>
            <person name="Ohta N."/>
            <person name="Kuroiwa H."/>
            <person name="Tanaka K."/>
            <person name="Shimizu N."/>
            <person name="Sugano S."/>
            <person name="Sato N."/>
            <person name="Nozaki H."/>
            <person name="Ogasawara N."/>
            <person name="Kohara Y."/>
            <person name="Kuroiwa T."/>
        </authorList>
    </citation>
    <scope>NUCLEOTIDE SEQUENCE [LARGE SCALE GENOMIC DNA]</scope>
    <source>
        <strain evidence="11 12">10D</strain>
    </source>
</reference>
<dbReference type="GO" id="GO:0004252">
    <property type="term" value="F:serine-type endopeptidase activity"/>
    <property type="evidence" value="ECO:0007669"/>
    <property type="project" value="TreeGrafter"/>
</dbReference>
<evidence type="ECO:0000259" key="9">
    <source>
        <dbReference type="Pfam" id="PF00326"/>
    </source>
</evidence>
<feature type="domain" description="Peptidase S9 prolyl oligopeptidase catalytic" evidence="9">
    <location>
        <begin position="794"/>
        <end position="848"/>
    </location>
</feature>
<sequence>MAGEDPNTLEEEELAAKIFENFTRETSTPVSAALSTSWFWTRAPPPSLETADTASQPRDAALQAPPKSPQTPCLLVTVEIERQQREPRIGHQYRYTHWEQFLIRANQPPSIPVSGSKRNAAMPLLQIERITPPAAAAQETQHVLKFDSDEVAYRLLFFRDKDKDTSANTSKSSPHAARIEVWQRQQLANGNPSAPHLVRCIPTDRVHGDVYSDALFGGCAYSATQMAFFYVAEQLQPTHPNPALSDQPHINSLTTKTSPEQNTPWPSYSAFRHIDDYGEQFVGKRAPRLYTLEALLHAAADQPATWRVRALRITGAAPAIADADAADPQCRGDVLVWIARQRRTDVPRGHVYCTNRPSVIVVALLERRPIEESESDADGSALVAHVQVVIGADADAPWYYSRTCPRLHSDALLVWAEAPCDAPHCTAHWIIEAPLLLIDEPKRTLRLGPCRRFLAPNGETWPRFGEWPGGFYPLNPARVLLEGADGCFGSEWIVLNAVVGSRARPVLLDRRTGALAFIGESEHACYQRMDQVLAVKRSWLPEPPTDGEAQPQPHPQRLALDIVVGTSMTLLTAPTIELAARLIKEDAADSGTTRTVQCVSEWCFAPSDQCHRMQWCNTEASLGTVTLGYGAANQAYRIGIASLALSAGGWLSSVSTNPPDRFEAIVVAPNRGALLDAHGRVPLVLVLHGGPHACYLANVWNPGVAVLARLGCVLLLPNYRGSLGQGEARLRSLLGKIGEQDVQECVLSMECALENADFWRWFRGEHQPLGDGGRSDNENDGSGTSSGRWYPQWSAIDRRRVGVVGGSHGGFLGAHLSAVRPSVVRAVVLRNPVVDIATMVSQTDIADWCYHECGIEIGLERGVERSTSDSNDGIGDASASSTPGNIHRVPQLAELERMRLCSPISHADRVRAATLLQIGGQDQRVPCSQGFQWARAIRTQAEALRVLFYPRSNHAIEDSPSFDDAWIQCLAWLLKFLPASNADDADDHVRGSASRPA</sequence>
<evidence type="ECO:0000256" key="6">
    <source>
        <dbReference type="ARBA" id="ARBA00022490"/>
    </source>
</evidence>
<name>M1VMG6_CYAM1</name>
<dbReference type="KEGG" id="cme:CYME_CMT228C"/>
<dbReference type="eggNOG" id="KOG2100">
    <property type="taxonomic scope" value="Eukaryota"/>
</dbReference>
<dbReference type="HOGENOM" id="CLU_300424_0_0_1"/>
<evidence type="ECO:0000256" key="7">
    <source>
        <dbReference type="ARBA" id="ARBA00022801"/>
    </source>
</evidence>
<dbReference type="STRING" id="280699.M1VMG6"/>
<dbReference type="InterPro" id="IPR045550">
    <property type="entry name" value="AARE_N"/>
</dbReference>
<evidence type="ECO:0000313" key="11">
    <source>
        <dbReference type="EMBL" id="BAM83213.1"/>
    </source>
</evidence>
<comment type="subcellular location">
    <subcellularLocation>
        <location evidence="2">Cytoplasm</location>
    </subcellularLocation>
</comment>
<feature type="domain" description="Acylamino-acid-releasing enzyme N-terminal" evidence="10">
    <location>
        <begin position="177"/>
        <end position="376"/>
    </location>
</feature>
<evidence type="ECO:0000256" key="8">
    <source>
        <dbReference type="SAM" id="MobiDB-lite"/>
    </source>
</evidence>
<evidence type="ECO:0000256" key="5">
    <source>
        <dbReference type="ARBA" id="ARBA00012917"/>
    </source>
</evidence>
<evidence type="ECO:0000256" key="4">
    <source>
        <dbReference type="ARBA" id="ARBA00011881"/>
    </source>
</evidence>
<organism evidence="11 12">
    <name type="scientific">Cyanidioschyzon merolae (strain NIES-3377 / 10D)</name>
    <name type="common">Unicellular red alga</name>
    <dbReference type="NCBI Taxonomy" id="280699"/>
    <lineage>
        <taxon>Eukaryota</taxon>
        <taxon>Rhodophyta</taxon>
        <taxon>Bangiophyceae</taxon>
        <taxon>Cyanidiales</taxon>
        <taxon>Cyanidiaceae</taxon>
        <taxon>Cyanidioschyzon</taxon>
    </lineage>
</organism>
<dbReference type="GO" id="GO:0006508">
    <property type="term" value="P:proteolysis"/>
    <property type="evidence" value="ECO:0007669"/>
    <property type="project" value="InterPro"/>
</dbReference>
<dbReference type="InterPro" id="IPR029058">
    <property type="entry name" value="AB_hydrolase_fold"/>
</dbReference>
<proteinExistence type="inferred from homology"/>
<comment type="subunit">
    <text evidence="4">Homotetramer.</text>
</comment>
<evidence type="ECO:0000313" key="12">
    <source>
        <dbReference type="Proteomes" id="UP000007014"/>
    </source>
</evidence>
<feature type="region of interest" description="Disordered" evidence="8">
    <location>
        <begin position="43"/>
        <end position="69"/>
    </location>
</feature>
<dbReference type="GeneID" id="16997808"/>
<dbReference type="OrthoDB" id="416344at2759"/>